<protein>
    <recommendedName>
        <fullName evidence="4">Capsular polysaccharide synthesis enzyme CpsB</fullName>
    </recommendedName>
</protein>
<dbReference type="KEGG" id="alt:ambt_11340"/>
<feature type="chain" id="PRO_5003330544" description="Capsular polysaccharide synthesis enzyme CpsB" evidence="1">
    <location>
        <begin position="27"/>
        <end position="400"/>
    </location>
</feature>
<dbReference type="OrthoDB" id="9153755at2"/>
<organism evidence="2 3">
    <name type="scientific">Alteromonas naphthalenivorans</name>
    <dbReference type="NCBI Taxonomy" id="715451"/>
    <lineage>
        <taxon>Bacteria</taxon>
        <taxon>Pseudomonadati</taxon>
        <taxon>Pseudomonadota</taxon>
        <taxon>Gammaproteobacteria</taxon>
        <taxon>Alteromonadales</taxon>
        <taxon>Alteromonadaceae</taxon>
        <taxon>Alteromonas/Salinimonas group</taxon>
        <taxon>Alteromonas</taxon>
    </lineage>
</organism>
<sequence length="400" mass="45152">MNKQYTKLSLPLLALSVLAFSGRSHAQESLGYKLDNGAIISPSVYFGTGYEQNLALTNDNEINSAFWQFTSSVLMTLAPGKASHELSLSSDIARYTSSSADDYEDILIGYAGEWEPTSRHRTNWTLNQNFGHQKRGSQQTRFELDRFDEVLQFSSTDALASYEFGSLVARGRLGLSVGYGTLNYDNFTDFTSQFERDTYDVAAWFYYRPAQVTNISFDIMQQTISYKNDVVAEPSRDARVLTFLVGAIWEGLAKTTGEFKIGIENREYDEPGRDEQSNLAIDAEVVWTPKTYSLVTLSATQSTQEGVAGSDATLTTVVSANWGHSWSEYTITQLGYEFQKRDEQGLARKDTQHYMFTSYQRLLNPWLSLNAQIKWLVNSSNVALYDYDNQQFTIGLKVEI</sequence>
<proteinExistence type="predicted"/>
<evidence type="ECO:0000313" key="3">
    <source>
        <dbReference type="Proteomes" id="UP000000683"/>
    </source>
</evidence>
<keyword evidence="1" id="KW-0732">Signal</keyword>
<evidence type="ECO:0000313" key="2">
    <source>
        <dbReference type="EMBL" id="AEF03789.1"/>
    </source>
</evidence>
<reference evidence="2 3" key="1">
    <citation type="journal article" date="2011" name="J. Bacteriol.">
        <title>Complete genome sequence of the polycyclic aromatic hydrocarbon-degrading bacterium Alteromonas sp. strain SN2.</title>
        <authorList>
            <person name="Jin H.M."/>
            <person name="Jeong H."/>
            <person name="Moon E.J."/>
            <person name="Math R.K."/>
            <person name="Lee K."/>
            <person name="Kim H.J."/>
            <person name="Jeon C.O."/>
            <person name="Oh T.K."/>
            <person name="Kim J.F."/>
        </authorList>
    </citation>
    <scope>NUCLEOTIDE SEQUENCE [LARGE SCALE GENOMIC DNA]</scope>
    <source>
        <strain evidence="3">JCM 17741 / KACC 18427 / KCTC 11700BP / SN2</strain>
    </source>
</reference>
<dbReference type="AlphaFoldDB" id="F5ZD27"/>
<dbReference type="eggNOG" id="COG5338">
    <property type="taxonomic scope" value="Bacteria"/>
</dbReference>
<dbReference type="RefSeq" id="WP_013784720.1">
    <property type="nucleotide sequence ID" value="NC_015554.1"/>
</dbReference>
<feature type="signal peptide" evidence="1">
    <location>
        <begin position="1"/>
        <end position="26"/>
    </location>
</feature>
<name>F5ZD27_ALTNA</name>
<evidence type="ECO:0000256" key="1">
    <source>
        <dbReference type="SAM" id="SignalP"/>
    </source>
</evidence>
<dbReference type="InterPro" id="IPR018759">
    <property type="entry name" value="BBP2_2"/>
</dbReference>
<evidence type="ECO:0008006" key="4">
    <source>
        <dbReference type="Google" id="ProtNLM"/>
    </source>
</evidence>
<dbReference type="HOGENOM" id="CLU_052040_0_0_6"/>
<dbReference type="Pfam" id="PF10082">
    <property type="entry name" value="BBP2_2"/>
    <property type="match status" value="1"/>
</dbReference>
<gene>
    <name evidence="2" type="ordered locus">ambt_11340</name>
</gene>
<accession>F5ZD27</accession>
<dbReference type="EMBL" id="CP002339">
    <property type="protein sequence ID" value="AEF03789.1"/>
    <property type="molecule type" value="Genomic_DNA"/>
</dbReference>
<keyword evidence="3" id="KW-1185">Reference proteome</keyword>
<dbReference type="Proteomes" id="UP000000683">
    <property type="component" value="Chromosome"/>
</dbReference>